<comment type="caution">
    <text evidence="1">The sequence shown here is derived from an EMBL/GenBank/DDBJ whole genome shotgun (WGS) entry which is preliminary data.</text>
</comment>
<evidence type="ECO:0000313" key="1">
    <source>
        <dbReference type="EMBL" id="RUS57961.1"/>
    </source>
</evidence>
<protein>
    <submittedName>
        <fullName evidence="1">Uncharacterized protein</fullName>
    </submittedName>
</protein>
<organism evidence="1 2">
    <name type="scientific">Candidatus Kurthia intestinigallinarum</name>
    <dbReference type="NCBI Taxonomy" id="1562256"/>
    <lineage>
        <taxon>Bacteria</taxon>
        <taxon>Bacillati</taxon>
        <taxon>Bacillota</taxon>
        <taxon>Bacilli</taxon>
        <taxon>Bacillales</taxon>
        <taxon>Caryophanaceae</taxon>
        <taxon>Kurthia</taxon>
    </lineage>
</organism>
<name>A0A433RXF8_9BACL</name>
<keyword evidence="2" id="KW-1185">Reference proteome</keyword>
<dbReference type="AlphaFoldDB" id="A0A433RXF8"/>
<sequence>MQLQLTKAYRHVNVLSSGDIICENVKDEKKLLLRAGRKLTDRLIYLLKLHHIRYVYVEQSLPHQYDVETRTFLTEFFKMIRANNERNRYAHLFLNKEYSCVIQTLLAAYLQDNRLREEMQHLMHDQMFSQAVEQFSLGTLLAKRMGMERLGDTAIAYLLIPCEALDDTYLKGYFERIGLAHLSHILKYHCIEQPTLDVQILQVVHTYVTMTRENSMISLQEIYHLMHEQNRWSNELLYHFRELLEAGERKKEGFMQSTQTTTVATQALPVRTTITLCKMESPDYERLLCLLHYVVEEQYEQATTYVQELLAKSTPADWLTMIVMPLKQLIEAGAYAPAVERFIDDLLISLLKELRLHGEQKNVALLIINKKMKNPQLLALLEGILRTQKLTVYRPPFIKSAAQIERLKEHYEAQHIIVVGHAPQLATNPKHYYELHENQLASLLYSLAGERIRDYAFMKKLDRYNMLQTEKN</sequence>
<accession>A0A433RXF8</accession>
<dbReference type="Proteomes" id="UP000288623">
    <property type="component" value="Unassembled WGS sequence"/>
</dbReference>
<gene>
    <name evidence="1" type="ORF">QI30_02055</name>
</gene>
<reference evidence="1 2" key="1">
    <citation type="submission" date="2014-11" db="EMBL/GenBank/DDBJ databases">
        <title>Genome sequence and analysis of novel Kurthia sp.</title>
        <authorList>
            <person name="Lawson J.N."/>
            <person name="Gonzalez J.E."/>
            <person name="Rinauldi L."/>
            <person name="Xuan Z."/>
            <person name="Firman A."/>
            <person name="Shaddox L."/>
            <person name="Trudeau A."/>
            <person name="Shah S."/>
            <person name="Reiman D."/>
        </authorList>
    </citation>
    <scope>NUCLEOTIDE SEQUENCE [LARGE SCALE GENOMIC DNA]</scope>
    <source>
        <strain evidence="1 2">3B1D</strain>
    </source>
</reference>
<dbReference type="EMBL" id="JTFC01000008">
    <property type="protein sequence ID" value="RUS57961.1"/>
    <property type="molecule type" value="Genomic_DNA"/>
</dbReference>
<dbReference type="RefSeq" id="WP_126989292.1">
    <property type="nucleotide sequence ID" value="NZ_JTFC01000008.1"/>
</dbReference>
<evidence type="ECO:0000313" key="2">
    <source>
        <dbReference type="Proteomes" id="UP000288623"/>
    </source>
</evidence>
<proteinExistence type="predicted"/>